<dbReference type="Pfam" id="PF02551">
    <property type="entry name" value="Acyl_CoA_thio"/>
    <property type="match status" value="1"/>
</dbReference>
<dbReference type="Pfam" id="PF13622">
    <property type="entry name" value="4HBT_3"/>
    <property type="match status" value="1"/>
</dbReference>
<dbReference type="InterPro" id="IPR042171">
    <property type="entry name" value="Acyl-CoA_hotdog"/>
</dbReference>
<evidence type="ECO:0000313" key="6">
    <source>
        <dbReference type="Proteomes" id="UP000037712"/>
    </source>
</evidence>
<feature type="domain" description="Acyl-CoA thioesterase 2 C-terminal" evidence="3">
    <location>
        <begin position="171"/>
        <end position="283"/>
    </location>
</feature>
<gene>
    <name evidence="5" type="ORF">Z051_08855</name>
</gene>
<evidence type="ECO:0000259" key="3">
    <source>
        <dbReference type="Pfam" id="PF02551"/>
    </source>
</evidence>
<evidence type="ECO:0000313" key="5">
    <source>
        <dbReference type="EMBL" id="KOS56568.1"/>
    </source>
</evidence>
<feature type="domain" description="Acyl-CoA thioesterase-like N-terminal HotDog" evidence="4">
    <location>
        <begin position="36"/>
        <end position="111"/>
    </location>
</feature>
<dbReference type="RefSeq" id="WP_054372322.1">
    <property type="nucleotide sequence ID" value="NZ_AZYO01000016.1"/>
</dbReference>
<dbReference type="PANTHER" id="PTHR11066:SF34">
    <property type="entry name" value="ACYL-COENZYME A THIOESTERASE 8"/>
    <property type="match status" value="1"/>
</dbReference>
<dbReference type="Proteomes" id="UP000037712">
    <property type="component" value="Unassembled WGS sequence"/>
</dbReference>
<dbReference type="EMBL" id="AZYO01000016">
    <property type="protein sequence ID" value="KOS56568.1"/>
    <property type="molecule type" value="Genomic_DNA"/>
</dbReference>
<comment type="caution">
    <text evidence="5">The sequence shown here is derived from an EMBL/GenBank/DDBJ whole genome shotgun (WGS) entry which is preliminary data.</text>
</comment>
<organism evidence="5 6">
    <name type="scientific">Rhodococcus rhodochrous KG-21</name>
    <dbReference type="NCBI Taxonomy" id="1441923"/>
    <lineage>
        <taxon>Bacteria</taxon>
        <taxon>Bacillati</taxon>
        <taxon>Actinomycetota</taxon>
        <taxon>Actinomycetes</taxon>
        <taxon>Mycobacteriales</taxon>
        <taxon>Nocardiaceae</taxon>
        <taxon>Rhodococcus</taxon>
    </lineage>
</organism>
<dbReference type="GO" id="GO:0047617">
    <property type="term" value="F:fatty acyl-CoA hydrolase activity"/>
    <property type="evidence" value="ECO:0007669"/>
    <property type="project" value="InterPro"/>
</dbReference>
<keyword evidence="2" id="KW-0378">Hydrolase</keyword>
<accession>A0A0M8PQM2</accession>
<dbReference type="Gene3D" id="2.40.160.210">
    <property type="entry name" value="Acyl-CoA thioesterase, double hotdog domain"/>
    <property type="match status" value="1"/>
</dbReference>
<reference evidence="5 6" key="1">
    <citation type="journal article" date="2015" name="Genome Announc.">
        <title>Draft Genome Sequence of Rhodococcus rhodochrous Strain KG-21, a Soil Isolate from Oil Fields of Krishna-Godavari Basin, India.</title>
        <authorList>
            <person name="Dawar C."/>
            <person name="Aggarwal R.K."/>
        </authorList>
    </citation>
    <scope>NUCLEOTIDE SEQUENCE [LARGE SCALE GENOMIC DNA]</scope>
    <source>
        <strain evidence="5 6">KG-21</strain>
    </source>
</reference>
<dbReference type="CDD" id="cd03445">
    <property type="entry name" value="Thioesterase_II_repeat2"/>
    <property type="match status" value="1"/>
</dbReference>
<dbReference type="CDD" id="cd03444">
    <property type="entry name" value="Thioesterase_II_repeat1"/>
    <property type="match status" value="1"/>
</dbReference>
<evidence type="ECO:0000256" key="2">
    <source>
        <dbReference type="ARBA" id="ARBA00022801"/>
    </source>
</evidence>
<dbReference type="InterPro" id="IPR003703">
    <property type="entry name" value="Acyl_CoA_thio"/>
</dbReference>
<evidence type="ECO:0000256" key="1">
    <source>
        <dbReference type="ARBA" id="ARBA00006538"/>
    </source>
</evidence>
<dbReference type="AlphaFoldDB" id="A0A0M8PQM2"/>
<dbReference type="GO" id="GO:0009062">
    <property type="term" value="P:fatty acid catabolic process"/>
    <property type="evidence" value="ECO:0007669"/>
    <property type="project" value="TreeGrafter"/>
</dbReference>
<reference evidence="6" key="2">
    <citation type="submission" date="2015-01" db="EMBL/GenBank/DDBJ databases">
        <title>Draft genome sequence of potential hydrocarbon metabolising strain of Rhodococcus rhodochrous.</title>
        <authorList>
            <person name="Aggarwal R.K."/>
            <person name="Dawar C."/>
        </authorList>
    </citation>
    <scope>NUCLEOTIDE SEQUENCE [LARGE SCALE GENOMIC DNA]</scope>
    <source>
        <strain evidence="6">KG-21</strain>
    </source>
</reference>
<dbReference type="PATRIC" id="fig|1441923.3.peg.1963"/>
<evidence type="ECO:0000259" key="4">
    <source>
        <dbReference type="Pfam" id="PF13622"/>
    </source>
</evidence>
<dbReference type="InterPro" id="IPR029069">
    <property type="entry name" value="HotDog_dom_sf"/>
</dbReference>
<dbReference type="InterPro" id="IPR049449">
    <property type="entry name" value="TesB_ACOT8-like_N"/>
</dbReference>
<comment type="similarity">
    <text evidence="1">Belongs to the C/M/P thioester hydrolase family.</text>
</comment>
<protein>
    <submittedName>
        <fullName evidence="5">Acyl-CoA thioesterase</fullName>
    </submittedName>
</protein>
<name>A0A0M8PQM2_RHORH</name>
<dbReference type="InterPro" id="IPR025652">
    <property type="entry name" value="TesB_C"/>
</dbReference>
<sequence>MRASAEQLELLVDALRVTSAGGNRFCGPTTARKLPRLFGGHVLAQAVMAAGATVPENRYPHSLHSLFLRGGDPDAPVTYQVTVLRDGRSHSARAVVATQGEEVLATLQLSFATEQEGPEHQSFAPLPSTAPEELLPLHERLGSESAVLPPWWSQPQPFDVRFLEHPEALAAAGTRSPEQRFWVRAAAGAPDEPLLHAALLAYVSDLTLLDPALMPHGRSWYGNRVIAGASIDHAMWFHRRFSMNDWMLCRQTSPIATGGRCLCTCDFTTEAGARIASASQEGVLREP</sequence>
<dbReference type="GO" id="GO:0006637">
    <property type="term" value="P:acyl-CoA metabolic process"/>
    <property type="evidence" value="ECO:0007669"/>
    <property type="project" value="InterPro"/>
</dbReference>
<proteinExistence type="inferred from homology"/>
<dbReference type="PANTHER" id="PTHR11066">
    <property type="entry name" value="ACYL-COA THIOESTERASE"/>
    <property type="match status" value="1"/>
</dbReference>
<dbReference type="SUPFAM" id="SSF54637">
    <property type="entry name" value="Thioesterase/thiol ester dehydrase-isomerase"/>
    <property type="match status" value="2"/>
</dbReference>